<dbReference type="Proteomes" id="UP001597120">
    <property type="component" value="Unassembled WGS sequence"/>
</dbReference>
<feature type="transmembrane region" description="Helical" evidence="1">
    <location>
        <begin position="12"/>
        <end position="30"/>
    </location>
</feature>
<dbReference type="EMBL" id="JBHTIU010000065">
    <property type="protein sequence ID" value="MFD0870919.1"/>
    <property type="molecule type" value="Genomic_DNA"/>
</dbReference>
<gene>
    <name evidence="2" type="ORF">ACFQ03_17400</name>
</gene>
<sequence length="98" mass="11305">MWSEIADLIKLNPAWSLVITILGTLLVWLYKEFKVMLAKEFNDKVAILQNKLEVYGRLEAAVVNLSLIYCIPSVNATRIMADNSKYPLSCHYRMREVN</sequence>
<accession>A0ABW3DFA9</accession>
<evidence type="ECO:0000256" key="1">
    <source>
        <dbReference type="SAM" id="Phobius"/>
    </source>
</evidence>
<proteinExistence type="predicted"/>
<reference evidence="3" key="1">
    <citation type="journal article" date="2019" name="Int. J. Syst. Evol. Microbiol.">
        <title>The Global Catalogue of Microorganisms (GCM) 10K type strain sequencing project: providing services to taxonomists for standard genome sequencing and annotation.</title>
        <authorList>
            <consortium name="The Broad Institute Genomics Platform"/>
            <consortium name="The Broad Institute Genome Sequencing Center for Infectious Disease"/>
            <person name="Wu L."/>
            <person name="Ma J."/>
        </authorList>
    </citation>
    <scope>NUCLEOTIDE SEQUENCE [LARGE SCALE GENOMIC DNA]</scope>
    <source>
        <strain evidence="3">CCUG 57263</strain>
    </source>
</reference>
<evidence type="ECO:0000313" key="3">
    <source>
        <dbReference type="Proteomes" id="UP001597120"/>
    </source>
</evidence>
<keyword evidence="1" id="KW-0472">Membrane</keyword>
<dbReference type="RefSeq" id="WP_144939804.1">
    <property type="nucleotide sequence ID" value="NZ_JBHTIU010000065.1"/>
</dbReference>
<evidence type="ECO:0000313" key="2">
    <source>
        <dbReference type="EMBL" id="MFD0870919.1"/>
    </source>
</evidence>
<organism evidence="2 3">
    <name type="scientific">Paenibacillus residui</name>
    <dbReference type="NCBI Taxonomy" id="629724"/>
    <lineage>
        <taxon>Bacteria</taxon>
        <taxon>Bacillati</taxon>
        <taxon>Bacillota</taxon>
        <taxon>Bacilli</taxon>
        <taxon>Bacillales</taxon>
        <taxon>Paenibacillaceae</taxon>
        <taxon>Paenibacillus</taxon>
    </lineage>
</organism>
<comment type="caution">
    <text evidence="2">The sequence shown here is derived from an EMBL/GenBank/DDBJ whole genome shotgun (WGS) entry which is preliminary data.</text>
</comment>
<protein>
    <submittedName>
        <fullName evidence="2">Uncharacterized protein</fullName>
    </submittedName>
</protein>
<name>A0ABW3DFA9_9BACL</name>
<keyword evidence="1" id="KW-1133">Transmembrane helix</keyword>
<keyword evidence="3" id="KW-1185">Reference proteome</keyword>
<keyword evidence="1" id="KW-0812">Transmembrane</keyword>